<proteinExistence type="inferred from homology"/>
<dbReference type="EMBL" id="CAJGYO010000018">
    <property type="protein sequence ID" value="CAD6336577.1"/>
    <property type="molecule type" value="Genomic_DNA"/>
</dbReference>
<protein>
    <recommendedName>
        <fullName evidence="1">Protein FAR1-RELATED SEQUENCE</fullName>
    </recommendedName>
</protein>
<comment type="function">
    <text evidence="1">Putative transcription activator involved in regulating light control of development.</text>
</comment>
<evidence type="ECO:0000313" key="3">
    <source>
        <dbReference type="EMBL" id="CAD6336577.1"/>
    </source>
</evidence>
<dbReference type="GO" id="GO:0005634">
    <property type="term" value="C:nucleus"/>
    <property type="evidence" value="ECO:0007669"/>
    <property type="project" value="UniProtKB-SubCell"/>
</dbReference>
<dbReference type="PANTHER" id="PTHR31669:SF217">
    <property type="entry name" value="PROTEIN FAR1-RELATED SEQUENCE"/>
    <property type="match status" value="1"/>
</dbReference>
<reference evidence="3" key="1">
    <citation type="submission" date="2020-10" db="EMBL/GenBank/DDBJ databases">
        <authorList>
            <person name="Han B."/>
            <person name="Lu T."/>
            <person name="Zhao Q."/>
            <person name="Huang X."/>
            <person name="Zhao Y."/>
        </authorList>
    </citation>
    <scope>NUCLEOTIDE SEQUENCE</scope>
</reference>
<comment type="subcellular location">
    <subcellularLocation>
        <location evidence="1">Nucleus</location>
    </subcellularLocation>
</comment>
<dbReference type="InterPro" id="IPR031052">
    <property type="entry name" value="FHY3/FAR1"/>
</dbReference>
<evidence type="ECO:0000313" key="4">
    <source>
        <dbReference type="Proteomes" id="UP000604825"/>
    </source>
</evidence>
<feature type="compositionally biased region" description="Basic and acidic residues" evidence="2">
    <location>
        <begin position="434"/>
        <end position="444"/>
    </location>
</feature>
<keyword evidence="1" id="KW-0862">Zinc</keyword>
<dbReference type="GO" id="GO:0006355">
    <property type="term" value="P:regulation of DNA-templated transcription"/>
    <property type="evidence" value="ECO:0007669"/>
    <property type="project" value="UniProtKB-UniRule"/>
</dbReference>
<dbReference type="PANTHER" id="PTHR31669">
    <property type="entry name" value="PROTEIN FAR1-RELATED SEQUENCE 10-RELATED"/>
    <property type="match status" value="1"/>
</dbReference>
<keyword evidence="1" id="KW-0863">Zinc-finger</keyword>
<name>A0A811S2J2_9POAL</name>
<keyword evidence="1" id="KW-0539">Nucleus</keyword>
<feature type="region of interest" description="Disordered" evidence="2">
    <location>
        <begin position="356"/>
        <end position="376"/>
    </location>
</feature>
<keyword evidence="1" id="KW-0479">Metal-binding</keyword>
<comment type="similarity">
    <text evidence="1">Belongs to the FHY3/FAR1 family.</text>
</comment>
<organism evidence="3 4">
    <name type="scientific">Miscanthus lutarioriparius</name>
    <dbReference type="NCBI Taxonomy" id="422564"/>
    <lineage>
        <taxon>Eukaryota</taxon>
        <taxon>Viridiplantae</taxon>
        <taxon>Streptophyta</taxon>
        <taxon>Embryophyta</taxon>
        <taxon>Tracheophyta</taxon>
        <taxon>Spermatophyta</taxon>
        <taxon>Magnoliopsida</taxon>
        <taxon>Liliopsida</taxon>
        <taxon>Poales</taxon>
        <taxon>Poaceae</taxon>
        <taxon>PACMAD clade</taxon>
        <taxon>Panicoideae</taxon>
        <taxon>Andropogonodae</taxon>
        <taxon>Andropogoneae</taxon>
        <taxon>Saccharinae</taxon>
        <taxon>Miscanthus</taxon>
    </lineage>
</organism>
<accession>A0A811S2J2</accession>
<evidence type="ECO:0000256" key="1">
    <source>
        <dbReference type="RuleBase" id="RU367018"/>
    </source>
</evidence>
<dbReference type="OrthoDB" id="694174at2759"/>
<feature type="compositionally biased region" description="Basic and acidic residues" evidence="2">
    <location>
        <begin position="409"/>
        <end position="418"/>
    </location>
</feature>
<gene>
    <name evidence="3" type="ORF">NCGR_LOCUS60675</name>
</gene>
<dbReference type="Proteomes" id="UP000604825">
    <property type="component" value="Unassembled WGS sequence"/>
</dbReference>
<feature type="region of interest" description="Disordered" evidence="2">
    <location>
        <begin position="408"/>
        <end position="444"/>
    </location>
</feature>
<dbReference type="GO" id="GO:0008270">
    <property type="term" value="F:zinc ion binding"/>
    <property type="evidence" value="ECO:0007669"/>
    <property type="project" value="UniProtKB-UniRule"/>
</dbReference>
<sequence length="444" mass="50936">MRAHKYKIPLLLEYVDDLQSNDVPNHSIRNILRDMHGGEENIAMTDRDLESRMYEKEDFKENFNSVLNHPLTPGEFEEAWKELITEFNLEKNSALQSLYDQRSRKMKVSAETYQGTSKTLTKSKWEFEIQMGRIYTRNVFKDFEKKIVDCTAYKIEDNTEAGRNCYLVCHTNKTAKITWGQHKFKVRADKENGDLSCEFREWEHTVDKIPVKYIFKRYTKFARNELAFSKEDKHLTGADGNTTSYRTKLLLTKSTKVVQAGTMSNAAFQRAIEETFRQYDRERGVSMMCGGTERGSRQTNNALGTVIDTCHDHVDRAAAEGVGKGRWDGRENRESSVQNTIGAHNVVVTQETGISMDRPPQAKTKGHCKTSSEKNEVTLGAQGEKKGNRRFSVCHLYSTQNSVTCPTLEKNKDRLEAKKNKKRGRPTGAKNKKNKSDHGNDRNM</sequence>
<evidence type="ECO:0000256" key="2">
    <source>
        <dbReference type="SAM" id="MobiDB-lite"/>
    </source>
</evidence>
<dbReference type="AlphaFoldDB" id="A0A811S2J2"/>
<feature type="compositionally biased region" description="Basic residues" evidence="2">
    <location>
        <begin position="419"/>
        <end position="433"/>
    </location>
</feature>
<comment type="caution">
    <text evidence="3">The sequence shown here is derived from an EMBL/GenBank/DDBJ whole genome shotgun (WGS) entry which is preliminary data.</text>
</comment>
<keyword evidence="4" id="KW-1185">Reference proteome</keyword>